<organism evidence="1 2">
    <name type="scientific">Pseudocercospora musae</name>
    <dbReference type="NCBI Taxonomy" id="113226"/>
    <lineage>
        <taxon>Eukaryota</taxon>
        <taxon>Fungi</taxon>
        <taxon>Dikarya</taxon>
        <taxon>Ascomycota</taxon>
        <taxon>Pezizomycotina</taxon>
        <taxon>Dothideomycetes</taxon>
        <taxon>Dothideomycetidae</taxon>
        <taxon>Mycosphaerellales</taxon>
        <taxon>Mycosphaerellaceae</taxon>
        <taxon>Pseudocercospora</taxon>
    </lineage>
</organism>
<accession>A0A139IEK8</accession>
<protein>
    <submittedName>
        <fullName evidence="1">Uncharacterized protein</fullName>
    </submittedName>
</protein>
<dbReference type="OrthoDB" id="3623311at2759"/>
<evidence type="ECO:0000313" key="1">
    <source>
        <dbReference type="EMBL" id="KXT13207.1"/>
    </source>
</evidence>
<name>A0A139IEK8_9PEZI</name>
<gene>
    <name evidence="1" type="ORF">AC579_2574</name>
</gene>
<proteinExistence type="predicted"/>
<evidence type="ECO:0000313" key="2">
    <source>
        <dbReference type="Proteomes" id="UP000073492"/>
    </source>
</evidence>
<comment type="caution">
    <text evidence="1">The sequence shown here is derived from an EMBL/GenBank/DDBJ whole genome shotgun (WGS) entry which is preliminary data.</text>
</comment>
<dbReference type="EMBL" id="LFZO01000125">
    <property type="protein sequence ID" value="KXT13207.1"/>
    <property type="molecule type" value="Genomic_DNA"/>
</dbReference>
<dbReference type="AlphaFoldDB" id="A0A139IEK8"/>
<reference evidence="1 2" key="1">
    <citation type="submission" date="2015-07" db="EMBL/GenBank/DDBJ databases">
        <title>Comparative genomics of the Sigatoka disease complex on banana suggests a link between parallel evolutionary changes in Pseudocercospora fijiensis and Pseudocercospora eumusae and increased virulence on the banana host.</title>
        <authorList>
            <person name="Chang T.-C."/>
            <person name="Salvucci A."/>
            <person name="Crous P.W."/>
            <person name="Stergiopoulos I."/>
        </authorList>
    </citation>
    <scope>NUCLEOTIDE SEQUENCE [LARGE SCALE GENOMIC DNA]</scope>
    <source>
        <strain evidence="1 2">CBS 116634</strain>
    </source>
</reference>
<keyword evidence="2" id="KW-1185">Reference proteome</keyword>
<sequence>MASDGTEKPMFPVSAYSSALKTASKPMRRISQGIGSGFMSGPEDCVRFSWLTRVAAVFLVIPGPEPHKAQLRALPRPNPQFWYLRFHLSRNCRGALLGSKRELKLVEWSDRPSTEEIKSVLLRRLFHRKLSQHIEASLAASLSGPESFALEPQDPHDDPHPSAHCPVHAIMPKTIRELLSDPRSTDPRFVRLHNSNYSPRDLLGEILSMASRIVRRVSEAQMSSTDRRWWPIREIASKWDSIRAYPEMLQGADVELLKIFVLDAYADMERLGSS</sequence>
<dbReference type="Proteomes" id="UP000073492">
    <property type="component" value="Unassembled WGS sequence"/>
</dbReference>